<evidence type="ECO:0000313" key="5">
    <source>
        <dbReference type="Proteomes" id="UP000633035"/>
    </source>
</evidence>
<comment type="caution">
    <text evidence="4">The sequence shown here is derived from an EMBL/GenBank/DDBJ whole genome shotgun (WGS) entry which is preliminary data.</text>
</comment>
<accession>A0ABS1G1U5</accession>
<reference evidence="4 5" key="1">
    <citation type="submission" date="2021-01" db="EMBL/GenBank/DDBJ databases">
        <title>Listeria ivanovii strains from Norway.</title>
        <authorList>
            <person name="Fagerlund A."/>
        </authorList>
    </citation>
    <scope>NUCLEOTIDE SEQUENCE [LARGE SCALE GENOMIC DNA]</scope>
    <source>
        <strain evidence="4 5">MF6989</strain>
    </source>
</reference>
<feature type="compositionally biased region" description="Basic residues" evidence="2">
    <location>
        <begin position="115"/>
        <end position="129"/>
    </location>
</feature>
<evidence type="ECO:0000259" key="3">
    <source>
        <dbReference type="Pfam" id="PF13518"/>
    </source>
</evidence>
<keyword evidence="5" id="KW-1185">Reference proteome</keyword>
<gene>
    <name evidence="4" type="ORF">JI642_01860</name>
</gene>
<dbReference type="InterPro" id="IPR036388">
    <property type="entry name" value="WH-like_DNA-bd_sf"/>
</dbReference>
<sequence length="142" mass="16623">MAKYDDGFKRKVVEVYQNGEGGYGTLAQRFGMSDFSMVRKWVKIVEKRGFEALQRRRTKQHYTSQFKQNVLHYYLNSGDSYLDVALQYGLPSGDLLQSWHQKFLREGIEGLSPKQKGRPSMSKKKKQIQPKKPMTREQALER</sequence>
<dbReference type="Gene3D" id="1.10.10.10">
    <property type="entry name" value="Winged helix-like DNA-binding domain superfamily/Winged helix DNA-binding domain"/>
    <property type="match status" value="2"/>
</dbReference>
<feature type="domain" description="Insertion element IS150 protein InsJ-like helix-turn-helix" evidence="3">
    <location>
        <begin position="66"/>
        <end position="119"/>
    </location>
</feature>
<protein>
    <submittedName>
        <fullName evidence="4">Transposase</fullName>
    </submittedName>
</protein>
<name>A0ABS1G1U5_LISIV</name>
<dbReference type="PANTHER" id="PTHR33795">
    <property type="entry name" value="INSERTION ELEMENT IS150 PROTEIN INSJ"/>
    <property type="match status" value="1"/>
</dbReference>
<evidence type="ECO:0000256" key="2">
    <source>
        <dbReference type="SAM" id="MobiDB-lite"/>
    </source>
</evidence>
<dbReference type="RefSeq" id="WP_200289080.1">
    <property type="nucleotide sequence ID" value="NZ_JAENOF010000001.1"/>
</dbReference>
<dbReference type="InterPro" id="IPR055247">
    <property type="entry name" value="InsJ-like_HTH"/>
</dbReference>
<organism evidence="4 5">
    <name type="scientific">Listeria ivanovii subsp. londoniensis</name>
    <dbReference type="NCBI Taxonomy" id="202752"/>
    <lineage>
        <taxon>Bacteria</taxon>
        <taxon>Bacillati</taxon>
        <taxon>Bacillota</taxon>
        <taxon>Bacilli</taxon>
        <taxon>Bacillales</taxon>
        <taxon>Listeriaceae</taxon>
        <taxon>Listeria</taxon>
    </lineage>
</organism>
<dbReference type="InterPro" id="IPR010921">
    <property type="entry name" value="Trp_repressor/repl_initiator"/>
</dbReference>
<dbReference type="Pfam" id="PF13518">
    <property type="entry name" value="HTH_28"/>
    <property type="match status" value="2"/>
</dbReference>
<dbReference type="PANTHER" id="PTHR33795:SF1">
    <property type="entry name" value="INSERTION ELEMENT IS150 PROTEIN INSJ"/>
    <property type="match status" value="1"/>
</dbReference>
<feature type="non-terminal residue" evidence="4">
    <location>
        <position position="142"/>
    </location>
</feature>
<evidence type="ECO:0000256" key="1">
    <source>
        <dbReference type="ARBA" id="ARBA00038232"/>
    </source>
</evidence>
<dbReference type="InterPro" id="IPR052057">
    <property type="entry name" value="IS150/IS1296_orfA-like"/>
</dbReference>
<feature type="region of interest" description="Disordered" evidence="2">
    <location>
        <begin position="109"/>
        <end position="142"/>
    </location>
</feature>
<proteinExistence type="inferred from homology"/>
<comment type="similarity">
    <text evidence="1">Belongs to the IS150/IS1296 orfA family.</text>
</comment>
<dbReference type="Proteomes" id="UP000633035">
    <property type="component" value="Unassembled WGS sequence"/>
</dbReference>
<evidence type="ECO:0000313" key="4">
    <source>
        <dbReference type="EMBL" id="MBK1960842.1"/>
    </source>
</evidence>
<feature type="domain" description="Insertion element IS150 protein InsJ-like helix-turn-helix" evidence="3">
    <location>
        <begin position="8"/>
        <end position="58"/>
    </location>
</feature>
<dbReference type="SUPFAM" id="SSF48295">
    <property type="entry name" value="TrpR-like"/>
    <property type="match status" value="2"/>
</dbReference>
<dbReference type="EMBL" id="JAENOF010000001">
    <property type="protein sequence ID" value="MBK1960842.1"/>
    <property type="molecule type" value="Genomic_DNA"/>
</dbReference>